<sequence>MKKMLLLISIVLCLNAGIFTQKLSECFIKNTSSNDRILLAKWMFVVLSQYPELKSLSNVTPKVVDSYNKKVAFLFKRLLTKDCKKEASLVLKYEPGGMSESFNILGKIAAGEIMLNKNVLNAVKGYTKYIDMEKIVKELTK</sequence>
<name>B9L656_NAUPA</name>
<proteinExistence type="predicted"/>
<dbReference type="Proteomes" id="UP000000448">
    <property type="component" value="Chromosome"/>
</dbReference>
<dbReference type="OrthoDB" id="5508986at2"/>
<dbReference type="STRING" id="598659.NAMH_1453"/>
<organism evidence="1 2">
    <name type="scientific">Nautilia profundicola (strain ATCC BAA-1463 / DSM 18972 / AmH)</name>
    <dbReference type="NCBI Taxonomy" id="598659"/>
    <lineage>
        <taxon>Bacteria</taxon>
        <taxon>Pseudomonadati</taxon>
        <taxon>Campylobacterota</taxon>
        <taxon>Epsilonproteobacteria</taxon>
        <taxon>Nautiliales</taxon>
        <taxon>Nautiliaceae</taxon>
        <taxon>Nautilia</taxon>
    </lineage>
</organism>
<dbReference type="HOGENOM" id="CLU_137400_0_0_7"/>
<dbReference type="KEGG" id="nam:NAMH_1453"/>
<accession>B9L656</accession>
<evidence type="ECO:0000313" key="1">
    <source>
        <dbReference type="EMBL" id="ACM92983.1"/>
    </source>
</evidence>
<dbReference type="RefSeq" id="WP_015902035.1">
    <property type="nucleotide sequence ID" value="NC_012115.1"/>
</dbReference>
<dbReference type="eggNOG" id="ENOG50333BE">
    <property type="taxonomic scope" value="Bacteria"/>
</dbReference>
<protein>
    <submittedName>
        <fullName evidence="1">Uncharacterized protein</fullName>
    </submittedName>
</protein>
<reference evidence="1 2" key="1">
    <citation type="journal article" date="2009" name="PLoS Genet.">
        <title>Adaptations to submarine hydrothermal environments exemplified by the genome of Nautilia profundicola.</title>
        <authorList>
            <person name="Campbell B.J."/>
            <person name="Smith J.L."/>
            <person name="Hanson T.E."/>
            <person name="Klotz M.G."/>
            <person name="Stein L.Y."/>
            <person name="Lee C.K."/>
            <person name="Wu D."/>
            <person name="Robinson J.M."/>
            <person name="Khouri H.M."/>
            <person name="Eisen J.A."/>
            <person name="Cary S.C."/>
        </authorList>
    </citation>
    <scope>NUCLEOTIDE SEQUENCE [LARGE SCALE GENOMIC DNA]</scope>
    <source>
        <strain evidence="2">ATCC BAA-1463 / DSM 18972 / AmH</strain>
    </source>
</reference>
<dbReference type="EMBL" id="CP001279">
    <property type="protein sequence ID" value="ACM92983.1"/>
    <property type="molecule type" value="Genomic_DNA"/>
</dbReference>
<dbReference type="AlphaFoldDB" id="B9L656"/>
<gene>
    <name evidence="1" type="ordered locus">NAMH_1453</name>
</gene>
<keyword evidence="2" id="KW-1185">Reference proteome</keyword>
<evidence type="ECO:0000313" key="2">
    <source>
        <dbReference type="Proteomes" id="UP000000448"/>
    </source>
</evidence>